<organism evidence="1 2">
    <name type="scientific">Beauveria bassiana</name>
    <name type="common">White muscardine disease fungus</name>
    <name type="synonym">Tritirachium shiotae</name>
    <dbReference type="NCBI Taxonomy" id="176275"/>
    <lineage>
        <taxon>Eukaryota</taxon>
        <taxon>Fungi</taxon>
        <taxon>Dikarya</taxon>
        <taxon>Ascomycota</taxon>
        <taxon>Pezizomycotina</taxon>
        <taxon>Sordariomycetes</taxon>
        <taxon>Hypocreomycetidae</taxon>
        <taxon>Hypocreales</taxon>
        <taxon>Cordycipitaceae</taxon>
        <taxon>Beauveria</taxon>
    </lineage>
</organism>
<dbReference type="EMBL" id="MRVG01000007">
    <property type="protein sequence ID" value="PMB67432.1"/>
    <property type="molecule type" value="Genomic_DNA"/>
</dbReference>
<name>A0A2N6NJI6_BEABA</name>
<protein>
    <submittedName>
        <fullName evidence="1">Uncharacterized protein</fullName>
    </submittedName>
</protein>
<gene>
    <name evidence="1" type="ORF">BM221_007100</name>
</gene>
<proteinExistence type="predicted"/>
<evidence type="ECO:0000313" key="2">
    <source>
        <dbReference type="Proteomes" id="UP000235728"/>
    </source>
</evidence>
<sequence length="109" mass="12243">METWMKRSVLSARSLLIYKSGSGAVMMDSPQNAQVRSQGGWRVAGFGWLVRNQSEGMHMRGSLNDWSSAHHIYVLCRTMQSHAVCREYVTFGVTFTSLSGLDFRTHGNV</sequence>
<evidence type="ECO:0000313" key="1">
    <source>
        <dbReference type="EMBL" id="PMB67432.1"/>
    </source>
</evidence>
<comment type="caution">
    <text evidence="1">The sequence shown here is derived from an EMBL/GenBank/DDBJ whole genome shotgun (WGS) entry which is preliminary data.</text>
</comment>
<reference evidence="1 2" key="1">
    <citation type="journal article" date="2016" name="Appl. Microbiol. Biotechnol.">
        <title>Characterization of T-DNA insertion mutants with decreased virulence in the entomopathogenic fungus Beauveria bassiana JEF-007.</title>
        <authorList>
            <person name="Kim S."/>
            <person name="Lee S.J."/>
            <person name="Nai Y.S."/>
            <person name="Yu J.S."/>
            <person name="Lee M.R."/>
            <person name="Yang Y.T."/>
            <person name="Kim J.S."/>
        </authorList>
    </citation>
    <scope>NUCLEOTIDE SEQUENCE [LARGE SCALE GENOMIC DNA]</scope>
    <source>
        <strain evidence="1 2">JEF-007</strain>
    </source>
</reference>
<accession>A0A2N6NJI6</accession>
<dbReference type="AlphaFoldDB" id="A0A2N6NJI6"/>
<dbReference type="Proteomes" id="UP000235728">
    <property type="component" value="Unassembled WGS sequence"/>
</dbReference>